<accession>A0A699YM43</accession>
<sequence length="51" mass="5450">MMCASLLGAEGTGQPLSLFAPREPTLLYGGWRCVRGSDAERAAMRKAGHTQ</sequence>
<feature type="non-terminal residue" evidence="1">
    <location>
        <position position="51"/>
    </location>
</feature>
<comment type="caution">
    <text evidence="1">The sequence shown here is derived from an EMBL/GenBank/DDBJ whole genome shotgun (WGS) entry which is preliminary data.</text>
</comment>
<organism evidence="1 2">
    <name type="scientific">Haematococcus lacustris</name>
    <name type="common">Green alga</name>
    <name type="synonym">Haematococcus pluvialis</name>
    <dbReference type="NCBI Taxonomy" id="44745"/>
    <lineage>
        <taxon>Eukaryota</taxon>
        <taxon>Viridiplantae</taxon>
        <taxon>Chlorophyta</taxon>
        <taxon>core chlorophytes</taxon>
        <taxon>Chlorophyceae</taxon>
        <taxon>CS clade</taxon>
        <taxon>Chlamydomonadales</taxon>
        <taxon>Haematococcaceae</taxon>
        <taxon>Haematococcus</taxon>
    </lineage>
</organism>
<dbReference type="EMBL" id="BLLF01000312">
    <property type="protein sequence ID" value="GFH10395.1"/>
    <property type="molecule type" value="Genomic_DNA"/>
</dbReference>
<gene>
    <name evidence="1" type="ORF">HaLaN_05702</name>
</gene>
<feature type="non-terminal residue" evidence="1">
    <location>
        <position position="1"/>
    </location>
</feature>
<evidence type="ECO:0000313" key="1">
    <source>
        <dbReference type="EMBL" id="GFH10395.1"/>
    </source>
</evidence>
<dbReference type="AlphaFoldDB" id="A0A699YM43"/>
<name>A0A699YM43_HAELA</name>
<evidence type="ECO:0000313" key="2">
    <source>
        <dbReference type="Proteomes" id="UP000485058"/>
    </source>
</evidence>
<proteinExistence type="predicted"/>
<dbReference type="Proteomes" id="UP000485058">
    <property type="component" value="Unassembled WGS sequence"/>
</dbReference>
<protein>
    <submittedName>
        <fullName evidence="1">Uncharacterized protein</fullName>
    </submittedName>
</protein>
<reference evidence="1 2" key="1">
    <citation type="submission" date="2020-02" db="EMBL/GenBank/DDBJ databases">
        <title>Draft genome sequence of Haematococcus lacustris strain NIES-144.</title>
        <authorList>
            <person name="Morimoto D."/>
            <person name="Nakagawa S."/>
            <person name="Yoshida T."/>
            <person name="Sawayama S."/>
        </authorList>
    </citation>
    <scope>NUCLEOTIDE SEQUENCE [LARGE SCALE GENOMIC DNA]</scope>
    <source>
        <strain evidence="1 2">NIES-144</strain>
    </source>
</reference>
<keyword evidence="2" id="KW-1185">Reference proteome</keyword>